<dbReference type="AlphaFoldDB" id="A0AAW9DSB8"/>
<dbReference type="EMBL" id="JAWXYB010000018">
    <property type="protein sequence ID" value="MDX5931791.1"/>
    <property type="molecule type" value="Genomic_DNA"/>
</dbReference>
<protein>
    <submittedName>
        <fullName evidence="2">TolC family protein</fullName>
    </submittedName>
</protein>
<dbReference type="PANTHER" id="PTHR30203:SF24">
    <property type="entry name" value="BLR4935 PROTEIN"/>
    <property type="match status" value="1"/>
</dbReference>
<dbReference type="SUPFAM" id="SSF56954">
    <property type="entry name" value="Outer membrane efflux proteins (OEP)"/>
    <property type="match status" value="1"/>
</dbReference>
<organism evidence="2 3">
    <name type="scientific">Acidiphilium acidophilum</name>
    <name type="common">Thiobacillus acidophilus</name>
    <dbReference type="NCBI Taxonomy" id="76588"/>
    <lineage>
        <taxon>Bacteria</taxon>
        <taxon>Pseudomonadati</taxon>
        <taxon>Pseudomonadota</taxon>
        <taxon>Alphaproteobacteria</taxon>
        <taxon>Acetobacterales</taxon>
        <taxon>Acidocellaceae</taxon>
        <taxon>Acidiphilium</taxon>
    </lineage>
</organism>
<keyword evidence="3" id="KW-1185">Reference proteome</keyword>
<dbReference type="GO" id="GO:0015562">
    <property type="term" value="F:efflux transmembrane transporter activity"/>
    <property type="evidence" value="ECO:0007669"/>
    <property type="project" value="InterPro"/>
</dbReference>
<dbReference type="InterPro" id="IPR003423">
    <property type="entry name" value="OMP_efflux"/>
</dbReference>
<comment type="similarity">
    <text evidence="1">Belongs to the outer membrane factor (OMF) (TC 1.B.17) family.</text>
</comment>
<gene>
    <name evidence="2" type="ORF">SIL87_13565</name>
</gene>
<accession>A0AAW9DSB8</accession>
<comment type="caution">
    <text evidence="2">The sequence shown here is derived from an EMBL/GenBank/DDBJ whole genome shotgun (WGS) entry which is preliminary data.</text>
</comment>
<dbReference type="RefSeq" id="WP_319614679.1">
    <property type="nucleotide sequence ID" value="NZ_JAWXYB010000018.1"/>
</dbReference>
<name>A0AAW9DSB8_ACIAO</name>
<proteinExistence type="inferred from homology"/>
<dbReference type="InterPro" id="IPR010131">
    <property type="entry name" value="MdtP/NodT-like"/>
</dbReference>
<dbReference type="Pfam" id="PF02321">
    <property type="entry name" value="OEP"/>
    <property type="match status" value="1"/>
</dbReference>
<reference evidence="2 3" key="1">
    <citation type="submission" date="2023-11" db="EMBL/GenBank/DDBJ databases">
        <title>MicrobeMod: A computational toolkit for identifying prokaryotic methylation and restriction-modification with nanopore sequencing.</title>
        <authorList>
            <person name="Crits-Christoph A."/>
            <person name="Kang S.C."/>
            <person name="Lee H."/>
            <person name="Ostrov N."/>
        </authorList>
    </citation>
    <scope>NUCLEOTIDE SEQUENCE [LARGE SCALE GENOMIC DNA]</scope>
    <source>
        <strain evidence="2 3">DSMZ 700</strain>
    </source>
</reference>
<evidence type="ECO:0000256" key="1">
    <source>
        <dbReference type="ARBA" id="ARBA00007613"/>
    </source>
</evidence>
<dbReference type="Gene3D" id="1.20.1600.10">
    <property type="entry name" value="Outer membrane efflux proteins (OEP)"/>
    <property type="match status" value="1"/>
</dbReference>
<evidence type="ECO:0000313" key="3">
    <source>
        <dbReference type="Proteomes" id="UP001279553"/>
    </source>
</evidence>
<sequence length="465" mass="48793">MNPISDPTSRRGHRRAMMLSAMVLPAMVLAATLAGCARYVPRPIDPATAATRLAARRLDDPALLRFLAAMGDAAPRWGIGTLTLVAVFERPELRIAVANREIAQGGLIAATALPNPTLGLSPTYNTGTSLPSPIKIGPIVDFVIGSFGARAADAAAARARIAGARAAIRTAAWHERARVRDALLAVWQARAGAAIADQAARTAAASQSVLAQRFAAGMIAAPLLTAGQIAAEQARFAATEASRRTSLAMTRLAAAIGMPVAALDGVRLDLAAFDTAPPTGDVAALARAALIDRPSVRAALEQYRAAQDRLRAAIDRQYPGFTIGPGYHYDQGDNKFLLALSVPLPVFNQNQGPIAIARAERRRAAARFDAAQQRVLAMIDRARADLRTSDAALRSADRSAAGADRSAEAAAQAFRAGASGRLGLLGAQQASIVARQEALVARGQDLAAIGRLEDALHHRFFRSTT</sequence>
<dbReference type="Proteomes" id="UP001279553">
    <property type="component" value="Unassembled WGS sequence"/>
</dbReference>
<evidence type="ECO:0000313" key="2">
    <source>
        <dbReference type="EMBL" id="MDX5931791.1"/>
    </source>
</evidence>
<dbReference type="PANTHER" id="PTHR30203">
    <property type="entry name" value="OUTER MEMBRANE CATION EFFLUX PROTEIN"/>
    <property type="match status" value="1"/>
</dbReference>